<evidence type="ECO:0000313" key="3">
    <source>
        <dbReference type="Proteomes" id="UP000838878"/>
    </source>
</evidence>
<keyword evidence="3" id="KW-1185">Reference proteome</keyword>
<dbReference type="OrthoDB" id="10261302at2759"/>
<proteinExistence type="predicted"/>
<dbReference type="EMBL" id="OV170222">
    <property type="protein sequence ID" value="CAH0720491.1"/>
    <property type="molecule type" value="Genomic_DNA"/>
</dbReference>
<sequence length="149" mass="17101">MLARRAAEKARKDLERELAGEAERRRAAAVPAWKRQLLARREEAENRLRQSLYTPKIEESNDIMKQNGDWRAYPSGTQRAVSIDNISLCYDAPSHPMRAPSEVKLSSEHCNGHMTSNGDHHENEEDESAKIIPWRAQLRKTNSKLNLLE</sequence>
<organism evidence="2 3">
    <name type="scientific">Brenthis ino</name>
    <name type="common">lesser marbled fritillary</name>
    <dbReference type="NCBI Taxonomy" id="405034"/>
    <lineage>
        <taxon>Eukaryota</taxon>
        <taxon>Metazoa</taxon>
        <taxon>Ecdysozoa</taxon>
        <taxon>Arthropoda</taxon>
        <taxon>Hexapoda</taxon>
        <taxon>Insecta</taxon>
        <taxon>Pterygota</taxon>
        <taxon>Neoptera</taxon>
        <taxon>Endopterygota</taxon>
        <taxon>Lepidoptera</taxon>
        <taxon>Glossata</taxon>
        <taxon>Ditrysia</taxon>
        <taxon>Papilionoidea</taxon>
        <taxon>Nymphalidae</taxon>
        <taxon>Heliconiinae</taxon>
        <taxon>Argynnini</taxon>
        <taxon>Brenthis</taxon>
    </lineage>
</organism>
<protein>
    <submittedName>
        <fullName evidence="2">Uncharacterized protein</fullName>
    </submittedName>
</protein>
<reference evidence="2" key="1">
    <citation type="submission" date="2021-12" db="EMBL/GenBank/DDBJ databases">
        <authorList>
            <person name="Martin H S."/>
        </authorList>
    </citation>
    <scope>NUCLEOTIDE SEQUENCE</scope>
</reference>
<dbReference type="AlphaFoldDB" id="A0A8J9YAC1"/>
<feature type="region of interest" description="Disordered" evidence="1">
    <location>
        <begin position="1"/>
        <end position="26"/>
    </location>
</feature>
<name>A0A8J9YAC1_9NEOP</name>
<evidence type="ECO:0000256" key="1">
    <source>
        <dbReference type="SAM" id="MobiDB-lite"/>
    </source>
</evidence>
<feature type="non-terminal residue" evidence="2">
    <location>
        <position position="149"/>
    </location>
</feature>
<dbReference type="Proteomes" id="UP000838878">
    <property type="component" value="Chromosome 2"/>
</dbReference>
<accession>A0A8J9YAC1</accession>
<gene>
    <name evidence="2" type="ORF">BINO364_LOCUS6712</name>
</gene>
<evidence type="ECO:0000313" key="2">
    <source>
        <dbReference type="EMBL" id="CAH0720491.1"/>
    </source>
</evidence>